<protein>
    <submittedName>
        <fullName evidence="1">Uncharacterized protein</fullName>
    </submittedName>
</protein>
<organism evidence="1 3">
    <name type="scientific">Pedobacter alluvionis</name>
    <dbReference type="NCBI Taxonomy" id="475253"/>
    <lineage>
        <taxon>Bacteria</taxon>
        <taxon>Pseudomonadati</taxon>
        <taxon>Bacteroidota</taxon>
        <taxon>Sphingobacteriia</taxon>
        <taxon>Sphingobacteriales</taxon>
        <taxon>Sphingobacteriaceae</taxon>
        <taxon>Pedobacter</taxon>
    </lineage>
</organism>
<evidence type="ECO:0000313" key="3">
    <source>
        <dbReference type="Proteomes" id="UP000273898"/>
    </source>
</evidence>
<dbReference type="Proteomes" id="UP000297429">
    <property type="component" value="Unassembled WGS sequence"/>
</dbReference>
<reference evidence="1 3" key="1">
    <citation type="submission" date="2018-10" db="EMBL/GenBank/DDBJ databases">
        <title>Genomic Encyclopedia of Archaeal and Bacterial Type Strains, Phase II (KMG-II): from individual species to whole genera.</title>
        <authorList>
            <person name="Goeker M."/>
        </authorList>
    </citation>
    <scope>NUCLEOTIDE SEQUENCE [LARGE SCALE GENOMIC DNA]</scope>
    <source>
        <strain evidence="1 3">DSM 19624</strain>
    </source>
</reference>
<dbReference type="OrthoDB" id="1256404at2"/>
<comment type="caution">
    <text evidence="1">The sequence shown here is derived from an EMBL/GenBank/DDBJ whole genome shotgun (WGS) entry which is preliminary data.</text>
</comment>
<evidence type="ECO:0000313" key="4">
    <source>
        <dbReference type="Proteomes" id="UP000297429"/>
    </source>
</evidence>
<proteinExistence type="predicted"/>
<accession>A0A497YAC5</accession>
<sequence length="153" mass="17919">MADTFVTYKKGEGFWIHEDFIQLALCYIVQEISKNQYDISNKQELLEDLNVDIQGYTHGYMSIGLFEYINSISEEQKMIQILQNLIIIIQNKGTYISVAELQSISTEDEDFKLLYSRKPFPTSELIKILDALIKMLQGTWDSTNYNMDINYQY</sequence>
<dbReference type="AlphaFoldDB" id="A0A497YAC5"/>
<dbReference type="RefSeq" id="WP_121283114.1">
    <property type="nucleotide sequence ID" value="NZ_RCCK01000010.1"/>
</dbReference>
<dbReference type="EMBL" id="SOPX01000002">
    <property type="protein sequence ID" value="TFB31785.1"/>
    <property type="molecule type" value="Genomic_DNA"/>
</dbReference>
<evidence type="ECO:0000313" key="1">
    <source>
        <dbReference type="EMBL" id="RLJ80514.1"/>
    </source>
</evidence>
<keyword evidence="4" id="KW-1185">Reference proteome</keyword>
<dbReference type="Proteomes" id="UP000273898">
    <property type="component" value="Unassembled WGS sequence"/>
</dbReference>
<dbReference type="EMBL" id="RCCK01000010">
    <property type="protein sequence ID" value="RLJ80514.1"/>
    <property type="molecule type" value="Genomic_DNA"/>
</dbReference>
<name>A0A497YAC5_9SPHI</name>
<reference evidence="2 4" key="2">
    <citation type="submission" date="2019-03" db="EMBL/GenBank/DDBJ databases">
        <authorList>
            <person name="He R.-H."/>
        </authorList>
    </citation>
    <scope>NUCLEOTIDE SEQUENCE [LARGE SCALE GENOMIC DNA]</scope>
    <source>
        <strain evidence="2 4">DSM 19624</strain>
    </source>
</reference>
<gene>
    <name evidence="1" type="ORF">BCL90_1295</name>
    <name evidence="2" type="ORF">E3V97_14490</name>
</gene>
<evidence type="ECO:0000313" key="2">
    <source>
        <dbReference type="EMBL" id="TFB31785.1"/>
    </source>
</evidence>